<feature type="region of interest" description="Disordered" evidence="1">
    <location>
        <begin position="119"/>
        <end position="183"/>
    </location>
</feature>
<dbReference type="AlphaFoldDB" id="A0A445DFK5"/>
<name>A0A445DFK5_ARAHY</name>
<comment type="caution">
    <text evidence="2">The sequence shown here is derived from an EMBL/GenBank/DDBJ whole genome shotgun (WGS) entry which is preliminary data.</text>
</comment>
<feature type="compositionally biased region" description="Low complexity" evidence="1">
    <location>
        <begin position="311"/>
        <end position="327"/>
    </location>
</feature>
<gene>
    <name evidence="2" type="ORF">Ahy_A04g019239</name>
</gene>
<accession>A0A445DFK5</accession>
<feature type="compositionally biased region" description="Polar residues" evidence="1">
    <location>
        <begin position="156"/>
        <end position="167"/>
    </location>
</feature>
<evidence type="ECO:0000313" key="3">
    <source>
        <dbReference type="Proteomes" id="UP000289738"/>
    </source>
</evidence>
<reference evidence="2 3" key="1">
    <citation type="submission" date="2019-01" db="EMBL/GenBank/DDBJ databases">
        <title>Sequencing of cultivated peanut Arachis hypogaea provides insights into genome evolution and oil improvement.</title>
        <authorList>
            <person name="Chen X."/>
        </authorList>
    </citation>
    <scope>NUCLEOTIDE SEQUENCE [LARGE SCALE GENOMIC DNA]</scope>
    <source>
        <strain evidence="3">cv. Fuhuasheng</strain>
        <tissue evidence="2">Leaves</tissue>
    </source>
</reference>
<dbReference type="EMBL" id="SDMP01000004">
    <property type="protein sequence ID" value="RYR61959.1"/>
    <property type="molecule type" value="Genomic_DNA"/>
</dbReference>
<keyword evidence="3" id="KW-1185">Reference proteome</keyword>
<organism evidence="2 3">
    <name type="scientific">Arachis hypogaea</name>
    <name type="common">Peanut</name>
    <dbReference type="NCBI Taxonomy" id="3818"/>
    <lineage>
        <taxon>Eukaryota</taxon>
        <taxon>Viridiplantae</taxon>
        <taxon>Streptophyta</taxon>
        <taxon>Embryophyta</taxon>
        <taxon>Tracheophyta</taxon>
        <taxon>Spermatophyta</taxon>
        <taxon>Magnoliopsida</taxon>
        <taxon>eudicotyledons</taxon>
        <taxon>Gunneridae</taxon>
        <taxon>Pentapetalae</taxon>
        <taxon>rosids</taxon>
        <taxon>fabids</taxon>
        <taxon>Fabales</taxon>
        <taxon>Fabaceae</taxon>
        <taxon>Papilionoideae</taxon>
        <taxon>50 kb inversion clade</taxon>
        <taxon>dalbergioids sensu lato</taxon>
        <taxon>Dalbergieae</taxon>
        <taxon>Pterocarpus clade</taxon>
        <taxon>Arachis</taxon>
    </lineage>
</organism>
<feature type="compositionally biased region" description="Basic and acidic residues" evidence="1">
    <location>
        <begin position="168"/>
        <end position="183"/>
    </location>
</feature>
<evidence type="ECO:0000313" key="2">
    <source>
        <dbReference type="EMBL" id="RYR61959.1"/>
    </source>
</evidence>
<proteinExistence type="predicted"/>
<protein>
    <submittedName>
        <fullName evidence="2">Uncharacterized protein</fullName>
    </submittedName>
</protein>
<feature type="compositionally biased region" description="Basic and acidic residues" evidence="1">
    <location>
        <begin position="275"/>
        <end position="287"/>
    </location>
</feature>
<feature type="compositionally biased region" description="Basic residues" evidence="1">
    <location>
        <begin position="135"/>
        <end position="148"/>
    </location>
</feature>
<sequence>MNKQKHTKTAIEANKAKDNNTMVTKMEKPHYNKTYNCICQTSAIAIVFRNMSQEKKYIVEQIGFGALTHVPEMNVSHILLRKLIDCFDDDKGCLKTLQGNIKITPRKVAAELGINNDKERFSESETESESDKIPSAKRTRQKRVVKKQKLVDMDSETITKNESNPTDSESKSGSKNHATERRRQVLETIREKRSKKRNDGAQTVKVAPDQFDSAEPQNYLSETAIPDSELQIIEVQQETHSEPLKIPSLFTLFPAQQTCTTAPLHHERKKKKQKGREIQRAAAEERRRGAHSVAVALTASRRCYSPYHQWPPSLQSSSPASCASTPRPVRRHHRDVCAVVRESRTEKKVGSRVRVIASLELPCLRRHRGHATSPLSFSPPPSLLWLVSSPKNHHRWREGGLEKEDKTCEKGDAQRRNRSSAATAAGKCHCRHRKKSTAGKGFNSGLSSFRISKRFLTLRGCYSRRHRGFTSPLSLKVMMEPLPGRFRVVAASFC</sequence>
<feature type="region of interest" description="Disordered" evidence="1">
    <location>
        <begin position="261"/>
        <end position="291"/>
    </location>
</feature>
<evidence type="ECO:0000256" key="1">
    <source>
        <dbReference type="SAM" id="MobiDB-lite"/>
    </source>
</evidence>
<dbReference type="Proteomes" id="UP000289738">
    <property type="component" value="Chromosome A04"/>
</dbReference>
<feature type="compositionally biased region" description="Basic and acidic residues" evidence="1">
    <location>
        <begin position="119"/>
        <end position="134"/>
    </location>
</feature>
<feature type="region of interest" description="Disordered" evidence="1">
    <location>
        <begin position="310"/>
        <end position="329"/>
    </location>
</feature>